<accession>A0A6I8VJY8</accession>
<dbReference type="Gene3D" id="3.30.230.10">
    <property type="match status" value="1"/>
</dbReference>
<dbReference type="Pfam" id="PF00288">
    <property type="entry name" value="GHMP_kinases_N"/>
    <property type="match status" value="1"/>
</dbReference>
<comment type="similarity">
    <text evidence="1">Belongs to the GHMP kinase family. GalK subfamily.</text>
</comment>
<evidence type="ECO:0000259" key="8">
    <source>
        <dbReference type="Pfam" id="PF10509"/>
    </source>
</evidence>
<dbReference type="InterPro" id="IPR006203">
    <property type="entry name" value="GHMP_knse_ATP-bd_CS"/>
</dbReference>
<dbReference type="PANTHER" id="PTHR10457">
    <property type="entry name" value="MEVALONATE KINASE/GALACTOKINASE"/>
    <property type="match status" value="1"/>
</dbReference>
<keyword evidence="2" id="KW-0808">Transferase</keyword>
<dbReference type="InterPro" id="IPR006206">
    <property type="entry name" value="Mevalonate/galactokinase"/>
</dbReference>
<evidence type="ECO:0000313" key="12">
    <source>
        <dbReference type="RefSeq" id="XP_033240432.1"/>
    </source>
</evidence>
<evidence type="ECO:0000256" key="1">
    <source>
        <dbReference type="ARBA" id="ARBA00006566"/>
    </source>
</evidence>
<dbReference type="InterPro" id="IPR000705">
    <property type="entry name" value="Galactokinase"/>
</dbReference>
<dbReference type="PROSITE" id="PS00627">
    <property type="entry name" value="GHMP_KINASES_ATP"/>
    <property type="match status" value="1"/>
</dbReference>
<evidence type="ECO:0000313" key="11">
    <source>
        <dbReference type="RefSeq" id="XP_015042529.2"/>
    </source>
</evidence>
<feature type="domain" description="GHMP kinase C-terminal" evidence="7">
    <location>
        <begin position="383"/>
        <end position="458"/>
    </location>
</feature>
<dbReference type="PIRSF" id="PIRSF000530">
    <property type="entry name" value="Galactokinase"/>
    <property type="match status" value="1"/>
</dbReference>
<evidence type="ECO:0000259" key="7">
    <source>
        <dbReference type="Pfam" id="PF08544"/>
    </source>
</evidence>
<dbReference type="InterPro" id="IPR036554">
    <property type="entry name" value="GHMP_kinase_C_sf"/>
</dbReference>
<dbReference type="PRINTS" id="PR00473">
    <property type="entry name" value="GALCTOKINASE"/>
</dbReference>
<dbReference type="Proteomes" id="UP000001819">
    <property type="component" value="Chromosome X"/>
</dbReference>
<dbReference type="GO" id="GO:0004335">
    <property type="term" value="F:galactokinase activity"/>
    <property type="evidence" value="ECO:0007669"/>
    <property type="project" value="InterPro"/>
</dbReference>
<dbReference type="AlphaFoldDB" id="A0A6I8VJY8"/>
<keyword evidence="5" id="KW-0067">ATP-binding</keyword>
<dbReference type="PRINTS" id="PR00959">
    <property type="entry name" value="MEVGALKINASE"/>
</dbReference>
<dbReference type="GO" id="GO:0005524">
    <property type="term" value="F:ATP binding"/>
    <property type="evidence" value="ECO:0007669"/>
    <property type="project" value="UniProtKB-KW"/>
</dbReference>
<evidence type="ECO:0000313" key="9">
    <source>
        <dbReference type="Proteomes" id="UP000001819"/>
    </source>
</evidence>
<dbReference type="InterPro" id="IPR013750">
    <property type="entry name" value="GHMP_kinase_C_dom"/>
</dbReference>
<gene>
    <name evidence="10 11 12 13" type="primary">Galk</name>
</gene>
<reference evidence="10 11" key="1">
    <citation type="submission" date="2025-04" db="UniProtKB">
        <authorList>
            <consortium name="RefSeq"/>
        </authorList>
    </citation>
    <scope>IDENTIFICATION</scope>
    <source>
        <strain evidence="10 11">MV-25-SWS-2005</strain>
        <tissue evidence="10 11">Whole body</tissue>
    </source>
</reference>
<dbReference type="RefSeq" id="XP_033240433.1">
    <property type="nucleotide sequence ID" value="XM_033384542.1"/>
</dbReference>
<dbReference type="Pfam" id="PF08544">
    <property type="entry name" value="GHMP_kinases_C"/>
    <property type="match status" value="1"/>
</dbReference>
<dbReference type="Gene3D" id="3.30.70.3170">
    <property type="match status" value="1"/>
</dbReference>
<dbReference type="NCBIfam" id="TIGR00131">
    <property type="entry name" value="gal_kin"/>
    <property type="match status" value="1"/>
</dbReference>
<dbReference type="RefSeq" id="XP_033240432.1">
    <property type="nucleotide sequence ID" value="XM_033384541.1"/>
</dbReference>
<evidence type="ECO:0000256" key="5">
    <source>
        <dbReference type="ARBA" id="ARBA00022840"/>
    </source>
</evidence>
<keyword evidence="4 10" id="KW-0418">Kinase</keyword>
<evidence type="ECO:0000313" key="10">
    <source>
        <dbReference type="RefSeq" id="XP_001354171.3"/>
    </source>
</evidence>
<feature type="domain" description="Galactokinase N-terminal" evidence="8">
    <location>
        <begin position="40"/>
        <end position="87"/>
    </location>
</feature>
<dbReference type="GO" id="GO:0005829">
    <property type="term" value="C:cytosol"/>
    <property type="evidence" value="ECO:0007669"/>
    <property type="project" value="TreeGrafter"/>
</dbReference>
<dbReference type="Pfam" id="PF10509">
    <property type="entry name" value="GalKase_gal_bdg"/>
    <property type="match status" value="1"/>
</dbReference>
<dbReference type="KEGG" id="dpo:4814010"/>
<dbReference type="InterPro" id="IPR014721">
    <property type="entry name" value="Ribsml_uS5_D2-typ_fold_subgr"/>
</dbReference>
<keyword evidence="9" id="KW-1185">Reference proteome</keyword>
<dbReference type="InterPro" id="IPR019741">
    <property type="entry name" value="Galactokinase_CS"/>
</dbReference>
<dbReference type="InterPro" id="IPR019539">
    <property type="entry name" value="GalKase_N"/>
</dbReference>
<dbReference type="PANTHER" id="PTHR10457:SF7">
    <property type="entry name" value="GALACTOKINASE-RELATED"/>
    <property type="match status" value="1"/>
</dbReference>
<evidence type="ECO:0000256" key="4">
    <source>
        <dbReference type="ARBA" id="ARBA00022777"/>
    </source>
</evidence>
<feature type="domain" description="GHMP kinase N-terminal" evidence="6">
    <location>
        <begin position="136"/>
        <end position="220"/>
    </location>
</feature>
<proteinExistence type="inferred from homology"/>
<dbReference type="GO" id="GO:0006012">
    <property type="term" value="P:galactose metabolic process"/>
    <property type="evidence" value="ECO:0007669"/>
    <property type="project" value="InterPro"/>
</dbReference>
<dbReference type="SUPFAM" id="SSF55060">
    <property type="entry name" value="GHMP Kinase, C-terminal domain"/>
    <property type="match status" value="1"/>
</dbReference>
<sequence length="492" mass="54912">MTANGNGTGDILGPGIEIVAQQKLQPDAKMYGRMQRLGAFFKEQFGAEPDFFVRVPGRVNIIGEHVDYCGYSVLPMAVTQSIVLAVGSNPTELHQLQLRNLDQANFQNFQCDLKSLSVELPLPGGPAWYKYFMCGVRGIEEHLGRKKFSPIGMRIAVDGNVPLAAGLSSSSAMVSSAVLATAHVQGMKLDRKELASISAKCEQYIGTHSGGMDQAIAYLGREGCAHHIEFHPQLNGTPVILPAGKCFVVANSLAQKNKAASSDYNERVVECRLATRWLARHKNLSNWQEIIRFIDLEEACGMNNETFESFIKEKLTKWVYTRADICQEWGIKEQELEAKYLTANTQHMQQFKLRQRALHVIQESGRVVKFRKICEQLALHASEEDIKQLGLLMRQSHESLRELYECSHPDVERLIAISEKQNVSARVTGAGWGGCIVAMCDSQEDAAKYINALKRDYYAQLPPHLLERHQPNDFNEVVFATFPGNGAELFVP</sequence>
<dbReference type="RefSeq" id="XP_001354171.3">
    <property type="nucleotide sequence ID" value="XM_001354135.4"/>
</dbReference>
<evidence type="ECO:0000259" key="6">
    <source>
        <dbReference type="Pfam" id="PF00288"/>
    </source>
</evidence>
<dbReference type="Gene3D" id="1.20.1440.340">
    <property type="match status" value="1"/>
</dbReference>
<dbReference type="RefSeq" id="XP_015042529.2">
    <property type="nucleotide sequence ID" value="XM_015187043.2"/>
</dbReference>
<keyword evidence="3" id="KW-0547">Nucleotide-binding</keyword>
<name>A0A6I8VJY8_DROPS</name>
<protein>
    <submittedName>
        <fullName evidence="10 11">N-acetylgalactosamine kinase</fullName>
    </submittedName>
</protein>
<organism evidence="9 11">
    <name type="scientific">Drosophila pseudoobscura pseudoobscura</name>
    <name type="common">Fruit fly</name>
    <dbReference type="NCBI Taxonomy" id="46245"/>
    <lineage>
        <taxon>Eukaryota</taxon>
        <taxon>Metazoa</taxon>
        <taxon>Ecdysozoa</taxon>
        <taxon>Arthropoda</taxon>
        <taxon>Hexapoda</taxon>
        <taxon>Insecta</taxon>
        <taxon>Pterygota</taxon>
        <taxon>Neoptera</taxon>
        <taxon>Endopterygota</taxon>
        <taxon>Diptera</taxon>
        <taxon>Brachycera</taxon>
        <taxon>Muscomorpha</taxon>
        <taxon>Ephydroidea</taxon>
        <taxon>Drosophilidae</taxon>
        <taxon>Drosophila</taxon>
        <taxon>Sophophora</taxon>
    </lineage>
</organism>
<dbReference type="SUPFAM" id="SSF54211">
    <property type="entry name" value="Ribosomal protein S5 domain 2-like"/>
    <property type="match status" value="1"/>
</dbReference>
<dbReference type="PROSITE" id="PS00106">
    <property type="entry name" value="GALACTOKINASE"/>
    <property type="match status" value="1"/>
</dbReference>
<dbReference type="InterPro" id="IPR020568">
    <property type="entry name" value="Ribosomal_Su5_D2-typ_SF"/>
</dbReference>
<evidence type="ECO:0000256" key="2">
    <source>
        <dbReference type="ARBA" id="ARBA00022679"/>
    </source>
</evidence>
<evidence type="ECO:0000256" key="3">
    <source>
        <dbReference type="ARBA" id="ARBA00022741"/>
    </source>
</evidence>
<evidence type="ECO:0000313" key="13">
    <source>
        <dbReference type="RefSeq" id="XP_033240433.1"/>
    </source>
</evidence>
<dbReference type="InterPro" id="IPR006204">
    <property type="entry name" value="GHMP_kinase_N_dom"/>
</dbReference>